<reference evidence="10" key="1">
    <citation type="submission" date="2021-03" db="EMBL/GenBank/DDBJ databases">
        <title>Comparative genomics and phylogenomic investigation of the class Geoglossomycetes provide insights into ecological specialization and systematics.</title>
        <authorList>
            <person name="Melie T."/>
            <person name="Pirro S."/>
            <person name="Miller A.N."/>
            <person name="Quandt A."/>
        </authorList>
    </citation>
    <scope>NUCLEOTIDE SEQUENCE</scope>
    <source>
        <strain evidence="10">GBOQ0MN5Z8</strain>
    </source>
</reference>
<protein>
    <recommendedName>
        <fullName evidence="5">Aldehyde dehydrogenase</fullName>
    </recommendedName>
</protein>
<accession>A0A9P8HY54</accession>
<dbReference type="InterPro" id="IPR016163">
    <property type="entry name" value="Ald_DH_C"/>
</dbReference>
<dbReference type="InterPro" id="IPR016162">
    <property type="entry name" value="Ald_DH_N"/>
</dbReference>
<dbReference type="FunFam" id="3.40.605.10:FF:000004">
    <property type="entry name" value="Aldehyde dehydrogenase"/>
    <property type="match status" value="1"/>
</dbReference>
<dbReference type="OrthoDB" id="440325at2759"/>
<evidence type="ECO:0000313" key="11">
    <source>
        <dbReference type="Proteomes" id="UP000698800"/>
    </source>
</evidence>
<dbReference type="InterPro" id="IPR015590">
    <property type="entry name" value="Aldehyde_DH_dom"/>
</dbReference>
<dbReference type="AlphaFoldDB" id="A0A9P8HY54"/>
<dbReference type="Gene3D" id="3.40.309.10">
    <property type="entry name" value="Aldehyde Dehydrogenase, Chain A, domain 2"/>
    <property type="match status" value="1"/>
</dbReference>
<keyword evidence="11" id="KW-1185">Reference proteome</keyword>
<evidence type="ECO:0000256" key="3">
    <source>
        <dbReference type="ARBA" id="ARBA00023002"/>
    </source>
</evidence>
<feature type="active site" evidence="6 7">
    <location>
        <position position="225"/>
    </location>
</feature>
<dbReference type="PIRSF" id="PIRSF036492">
    <property type="entry name" value="ALDH"/>
    <property type="match status" value="1"/>
</dbReference>
<evidence type="ECO:0000259" key="9">
    <source>
        <dbReference type="Pfam" id="PF00171"/>
    </source>
</evidence>
<comment type="caution">
    <text evidence="10">The sequence shown here is derived from an EMBL/GenBank/DDBJ whole genome shotgun (WGS) entry which is preliminary data.</text>
</comment>
<dbReference type="Gene3D" id="3.40.605.10">
    <property type="entry name" value="Aldehyde Dehydrogenase, Chain A, domain 1"/>
    <property type="match status" value="1"/>
</dbReference>
<proteinExistence type="inferred from homology"/>
<keyword evidence="2" id="KW-0125">Carotenoid biosynthesis</keyword>
<evidence type="ECO:0000256" key="1">
    <source>
        <dbReference type="ARBA" id="ARBA00009986"/>
    </source>
</evidence>
<dbReference type="GO" id="GO:0005737">
    <property type="term" value="C:cytoplasm"/>
    <property type="evidence" value="ECO:0007669"/>
    <property type="project" value="TreeGrafter"/>
</dbReference>
<dbReference type="Proteomes" id="UP000698800">
    <property type="component" value="Unassembled WGS sequence"/>
</dbReference>
<dbReference type="InterPro" id="IPR029510">
    <property type="entry name" value="Ald_DH_CS_GLU"/>
</dbReference>
<evidence type="ECO:0000256" key="4">
    <source>
        <dbReference type="ARBA" id="ARBA00023027"/>
    </source>
</evidence>
<dbReference type="EMBL" id="JAGHQL010000062">
    <property type="protein sequence ID" value="KAH0542052.1"/>
    <property type="molecule type" value="Genomic_DNA"/>
</dbReference>
<dbReference type="PANTHER" id="PTHR43570">
    <property type="entry name" value="ALDEHYDE DEHYDROGENASE"/>
    <property type="match status" value="1"/>
</dbReference>
<gene>
    <name evidence="10" type="ORF">FGG08_003517</name>
</gene>
<dbReference type="PROSITE" id="PS00687">
    <property type="entry name" value="ALDEHYDE_DEHYDR_GLU"/>
    <property type="match status" value="1"/>
</dbReference>
<dbReference type="Pfam" id="PF00171">
    <property type="entry name" value="Aldedh"/>
    <property type="match status" value="1"/>
</dbReference>
<comment type="similarity">
    <text evidence="1 5 8">Belongs to the aldehyde dehydrogenase family.</text>
</comment>
<evidence type="ECO:0000256" key="6">
    <source>
        <dbReference type="PIRSR" id="PIRSR036492-1"/>
    </source>
</evidence>
<feature type="domain" description="Aldehyde dehydrogenase" evidence="9">
    <location>
        <begin position="17"/>
        <end position="377"/>
    </location>
</feature>
<dbReference type="InterPro" id="IPR012394">
    <property type="entry name" value="Aldehyde_DH_NAD(P)"/>
</dbReference>
<keyword evidence="3 5" id="KW-0560">Oxidoreductase</keyword>
<name>A0A9P8HY54_9PEZI</name>
<dbReference type="GO" id="GO:0016117">
    <property type="term" value="P:carotenoid biosynthetic process"/>
    <property type="evidence" value="ECO:0007669"/>
    <property type="project" value="UniProtKB-KW"/>
</dbReference>
<dbReference type="GO" id="GO:0004029">
    <property type="term" value="F:aldehyde dehydrogenase (NAD+) activity"/>
    <property type="evidence" value="ECO:0007669"/>
    <property type="project" value="TreeGrafter"/>
</dbReference>
<dbReference type="InterPro" id="IPR016161">
    <property type="entry name" value="Ald_DH/histidinol_DH"/>
</dbReference>
<evidence type="ECO:0000256" key="5">
    <source>
        <dbReference type="PIRNR" id="PIRNR036492"/>
    </source>
</evidence>
<dbReference type="PANTHER" id="PTHR43570:SF11">
    <property type="entry name" value="ALDEHYDE DEHYDROGENASE"/>
    <property type="match status" value="1"/>
</dbReference>
<evidence type="ECO:0000256" key="2">
    <source>
        <dbReference type="ARBA" id="ARBA00022746"/>
    </source>
</evidence>
<evidence type="ECO:0000256" key="7">
    <source>
        <dbReference type="PROSITE-ProRule" id="PRU10007"/>
    </source>
</evidence>
<dbReference type="SUPFAM" id="SSF53720">
    <property type="entry name" value="ALDH-like"/>
    <property type="match status" value="1"/>
</dbReference>
<organism evidence="10 11">
    <name type="scientific">Glutinoglossum americanum</name>
    <dbReference type="NCBI Taxonomy" id="1670608"/>
    <lineage>
        <taxon>Eukaryota</taxon>
        <taxon>Fungi</taxon>
        <taxon>Dikarya</taxon>
        <taxon>Ascomycota</taxon>
        <taxon>Pezizomycotina</taxon>
        <taxon>Geoglossomycetes</taxon>
        <taxon>Geoglossales</taxon>
        <taxon>Geoglossaceae</taxon>
        <taxon>Glutinoglossum</taxon>
    </lineage>
</organism>
<dbReference type="GO" id="GO:0006081">
    <property type="term" value="P:aldehyde metabolic process"/>
    <property type="evidence" value="ECO:0007669"/>
    <property type="project" value="InterPro"/>
</dbReference>
<evidence type="ECO:0000313" key="10">
    <source>
        <dbReference type="EMBL" id="KAH0542052.1"/>
    </source>
</evidence>
<feature type="active site" evidence="6">
    <location>
        <position position="259"/>
    </location>
</feature>
<sequence>MASSTAIPTFSHTPIEAIPGIAVQARSTFRSQKTKPLEYRLTQLRKLWWGLKDNEAAIIEACRLDLGKPSYEAITGEVGWCLNDIIFVCNNLKKWMADEKAPDIDLKNSVVNPKIRKEPLGAVLVIGAFNYPFQLSLGPFIGAIAAGNTAVLKPSELSPNTAAVMQRIIQECLDSSAYFCIQGAVPETTELLSQKWDKIFYTGSSEVGILVAKKAAETLTPVTLELGGKNPAIISRFADTRLAARRLIWGKTLNAGQVCLSQNYILIDKEVLPSFVDELGIAFKEFYPNGAKASPDFARIVNERHFHRIKKMLDETHGKILIGGAMDEKEKFIEPTVVQVDSLEDSLIKEESFGPLFPLLPVDGLDEAIRIANEVDSTPLAMYPFSKKSEEIDRRMQPPSPCARLITLPSADAQRIVLNEITSGGASINDSFFHGSIPTLAFGGVGSSGQGSYRGKASFDAFTHRRSVTHTPSWLEKLISIRYPPYAGKISRYKRMVATQPDFDREGKVKGDMLAWVLTLGGGRVVAVRWLAVLLAAIGIKKVLESRTSKL</sequence>
<dbReference type="CDD" id="cd07135">
    <property type="entry name" value="ALDH_F14-YMR110C"/>
    <property type="match status" value="1"/>
</dbReference>
<evidence type="ECO:0000256" key="8">
    <source>
        <dbReference type="RuleBase" id="RU003345"/>
    </source>
</evidence>
<dbReference type="FunFam" id="3.40.309.10:FF:000025">
    <property type="entry name" value="Aldehyde dehydrogenase"/>
    <property type="match status" value="1"/>
</dbReference>
<keyword evidence="4" id="KW-0520">NAD</keyword>